<feature type="compositionally biased region" description="Basic and acidic residues" evidence="1">
    <location>
        <begin position="31"/>
        <end position="40"/>
    </location>
</feature>
<reference evidence="3" key="1">
    <citation type="submission" date="2011-12" db="EMBL/GenBank/DDBJ databases">
        <authorList>
            <consortium name="The Broad Institute Genome Sequencing Platform"/>
            <person name="Russ C."/>
            <person name="Tyler B."/>
            <person name="Panabieres F."/>
            <person name="Shan W."/>
            <person name="Tripathy S."/>
            <person name="Grunwald N."/>
            <person name="Machado M."/>
            <person name="Young S.K."/>
            <person name="Zeng Q."/>
            <person name="Gargeya S."/>
            <person name="Fitzgerald M."/>
            <person name="Haas B."/>
            <person name="Abouelleil A."/>
            <person name="Alvarado L."/>
            <person name="Arachchi H.M."/>
            <person name="Berlin A."/>
            <person name="Chapman S.B."/>
            <person name="Gearin G."/>
            <person name="Goldberg J."/>
            <person name="Griggs A."/>
            <person name="Gujja S."/>
            <person name="Hansen M."/>
            <person name="Heiman D."/>
            <person name="Howarth C."/>
            <person name="Larimer J."/>
            <person name="Lui A."/>
            <person name="MacDonald P.J.P."/>
            <person name="McCowen C."/>
            <person name="Montmayeur A."/>
            <person name="Murphy C."/>
            <person name="Neiman D."/>
            <person name="Pearson M."/>
            <person name="Priest M."/>
            <person name="Roberts A."/>
            <person name="Saif S."/>
            <person name="Shea T."/>
            <person name="Sisk P."/>
            <person name="Stolte C."/>
            <person name="Sykes S."/>
            <person name="Wortman J."/>
            <person name="Nusbaum C."/>
            <person name="Birren B."/>
        </authorList>
    </citation>
    <scope>NUCLEOTIDE SEQUENCE [LARGE SCALE GENOMIC DNA]</scope>
    <source>
        <strain evidence="3">INRA-310</strain>
    </source>
</reference>
<dbReference type="RefSeq" id="XP_008916157.1">
    <property type="nucleotide sequence ID" value="XM_008917909.1"/>
</dbReference>
<dbReference type="GO" id="GO:0008270">
    <property type="term" value="F:zinc ion binding"/>
    <property type="evidence" value="ECO:0007669"/>
    <property type="project" value="InterPro"/>
</dbReference>
<evidence type="ECO:0008006" key="4">
    <source>
        <dbReference type="Google" id="ProtNLM"/>
    </source>
</evidence>
<accession>W2PEX9</accession>
<protein>
    <recommendedName>
        <fullName evidence="4">CCHC-type domain-containing protein</fullName>
    </recommendedName>
</protein>
<dbReference type="GeneID" id="20188237"/>
<evidence type="ECO:0000256" key="1">
    <source>
        <dbReference type="SAM" id="MobiDB-lite"/>
    </source>
</evidence>
<dbReference type="EMBL" id="KI669682">
    <property type="protein sequence ID" value="ETM98554.1"/>
    <property type="molecule type" value="Genomic_DNA"/>
</dbReference>
<dbReference type="AlphaFoldDB" id="W2PEX9"/>
<gene>
    <name evidence="2" type="ORF">PPTG_19477</name>
</gene>
<dbReference type="SUPFAM" id="SSF57756">
    <property type="entry name" value="Retrovirus zinc finger-like domains"/>
    <property type="match status" value="1"/>
</dbReference>
<dbReference type="VEuPathDB" id="FungiDB:PPTG_19477"/>
<feature type="compositionally biased region" description="Polar residues" evidence="1">
    <location>
        <begin position="16"/>
        <end position="30"/>
    </location>
</feature>
<dbReference type="InterPro" id="IPR036875">
    <property type="entry name" value="Znf_CCHC_sf"/>
</dbReference>
<sequence>MQTHRDLVDQFDVPTRQGNPPNKQQVTNALRSRDERDHITENGVGSTQNGGAVVMSVTRTGPQQQGSGSTGNGGAWKKKRKYFHCGKLGHIKRECWGFLNMQRKPKENQK</sequence>
<evidence type="ECO:0000313" key="3">
    <source>
        <dbReference type="Proteomes" id="UP000018817"/>
    </source>
</evidence>
<organism evidence="2 3">
    <name type="scientific">Phytophthora nicotianae (strain INRA-310)</name>
    <name type="common">Phytophthora parasitica</name>
    <dbReference type="NCBI Taxonomy" id="761204"/>
    <lineage>
        <taxon>Eukaryota</taxon>
        <taxon>Sar</taxon>
        <taxon>Stramenopiles</taxon>
        <taxon>Oomycota</taxon>
        <taxon>Peronosporomycetes</taxon>
        <taxon>Peronosporales</taxon>
        <taxon>Peronosporaceae</taxon>
        <taxon>Phytophthora</taxon>
    </lineage>
</organism>
<dbReference type="OrthoDB" id="107041at2759"/>
<evidence type="ECO:0000313" key="2">
    <source>
        <dbReference type="EMBL" id="ETM98554.1"/>
    </source>
</evidence>
<reference evidence="2 3" key="2">
    <citation type="submission" date="2013-11" db="EMBL/GenBank/DDBJ databases">
        <title>The Genome Sequence of Phytophthora parasitica INRA-310.</title>
        <authorList>
            <consortium name="The Broad Institute Genomics Platform"/>
            <person name="Russ C."/>
            <person name="Tyler B."/>
            <person name="Panabieres F."/>
            <person name="Shan W."/>
            <person name="Tripathy S."/>
            <person name="Grunwald N."/>
            <person name="Machado M."/>
            <person name="Johnson C.S."/>
            <person name="Arredondo F."/>
            <person name="Hong C."/>
            <person name="Coffey M."/>
            <person name="Young S.K."/>
            <person name="Zeng Q."/>
            <person name="Gargeya S."/>
            <person name="Fitzgerald M."/>
            <person name="Abouelleil A."/>
            <person name="Alvarado L."/>
            <person name="Chapman S.B."/>
            <person name="Gainer-Dewar J."/>
            <person name="Goldberg J."/>
            <person name="Griggs A."/>
            <person name="Gujja S."/>
            <person name="Hansen M."/>
            <person name="Howarth C."/>
            <person name="Imamovic A."/>
            <person name="Ireland A."/>
            <person name="Larimer J."/>
            <person name="McCowan C."/>
            <person name="Murphy C."/>
            <person name="Pearson M."/>
            <person name="Poon T.W."/>
            <person name="Priest M."/>
            <person name="Roberts A."/>
            <person name="Saif S."/>
            <person name="Shea T."/>
            <person name="Sykes S."/>
            <person name="Wortman J."/>
            <person name="Nusbaum C."/>
            <person name="Birren B."/>
        </authorList>
    </citation>
    <scope>NUCLEOTIDE SEQUENCE [LARGE SCALE GENOMIC DNA]</scope>
    <source>
        <strain evidence="2 3">INRA-310</strain>
    </source>
</reference>
<dbReference type="GO" id="GO:0003676">
    <property type="term" value="F:nucleic acid binding"/>
    <property type="evidence" value="ECO:0007669"/>
    <property type="project" value="InterPro"/>
</dbReference>
<proteinExistence type="predicted"/>
<name>W2PEX9_PHYN3</name>
<dbReference type="Proteomes" id="UP000018817">
    <property type="component" value="Unassembled WGS sequence"/>
</dbReference>
<feature type="region of interest" description="Disordered" evidence="1">
    <location>
        <begin position="1"/>
        <end position="51"/>
    </location>
</feature>